<reference evidence="1" key="1">
    <citation type="submission" date="2022-10" db="EMBL/GenBank/DDBJ databases">
        <title>The complete genomes of actinobacterial strains from the NBC collection.</title>
        <authorList>
            <person name="Joergensen T.S."/>
            <person name="Alvarez Arevalo M."/>
            <person name="Sterndorff E.B."/>
            <person name="Faurdal D."/>
            <person name="Vuksanovic O."/>
            <person name="Mourched A.-S."/>
            <person name="Charusanti P."/>
            <person name="Shaw S."/>
            <person name="Blin K."/>
            <person name="Weber T."/>
        </authorList>
    </citation>
    <scope>NUCLEOTIDE SEQUENCE</scope>
    <source>
        <strain evidence="1">NBC_00060</strain>
    </source>
</reference>
<sequence length="321" mass="35083">MTIEDGTTKNGLTAEANELRARLLQGGLVKDGESGLDELMILSLARRDPIHGQYMNGDLPSAISDMADRMGRLAALLRAGEEEDRQHSRGGIRWVPTNNHATAVLSAACETVASYVWTCHPTDRNADVLASSVTRDLGLLERGVQMRTIYPDTARTRPAETAWAAAVSEAGAEVRTDVPPFMRMVIVGGDEHGRGAVAVVEDPEHTDASGTQPRPAYIVTSAVMIKVLEHAYSRQWDAAEPWMGGIRRRPDGTFTTPRQRKILNALRDQTPASVIQRELGISAKTYQNDIAKLYEGSSTKGLFALGYWWGSEASAAERRRS</sequence>
<dbReference type="AlphaFoldDB" id="A0AAU2H6U0"/>
<evidence type="ECO:0008006" key="2">
    <source>
        <dbReference type="Google" id="ProtNLM"/>
    </source>
</evidence>
<protein>
    <recommendedName>
        <fullName evidence="2">HTH luxR-type domain-containing protein</fullName>
    </recommendedName>
</protein>
<proteinExistence type="predicted"/>
<accession>A0AAU2H6U0</accession>
<name>A0AAU2H6U0_9ACTN</name>
<gene>
    <name evidence="1" type="ORF">OHV25_25390</name>
</gene>
<organism evidence="1">
    <name type="scientific">Streptomyces sp. NBC_00060</name>
    <dbReference type="NCBI Taxonomy" id="2975636"/>
    <lineage>
        <taxon>Bacteria</taxon>
        <taxon>Bacillati</taxon>
        <taxon>Actinomycetota</taxon>
        <taxon>Actinomycetes</taxon>
        <taxon>Kitasatosporales</taxon>
        <taxon>Streptomycetaceae</taxon>
        <taxon>Streptomyces</taxon>
    </lineage>
</organism>
<evidence type="ECO:0000313" key="1">
    <source>
        <dbReference type="EMBL" id="WTU42673.1"/>
    </source>
</evidence>
<dbReference type="EMBL" id="CP108253">
    <property type="protein sequence ID" value="WTU42673.1"/>
    <property type="molecule type" value="Genomic_DNA"/>
</dbReference>